<dbReference type="InterPro" id="IPR036390">
    <property type="entry name" value="WH_DNA-bd_sf"/>
</dbReference>
<dbReference type="RefSeq" id="WP_406794904.1">
    <property type="nucleotide sequence ID" value="NZ_JBJHZX010000094.1"/>
</dbReference>
<gene>
    <name evidence="5" type="ORF">ACJDU8_25025</name>
</gene>
<dbReference type="PROSITE" id="PS50995">
    <property type="entry name" value="HTH_MARR_2"/>
    <property type="match status" value="1"/>
</dbReference>
<sequence>MDYNDFKVKQAAEVVQSFMGISKTLAKFTQQNAESLGLTLQQLGILNTIYSSPLITLKEITEKLLIPKSTASVNVDELVALGLVERKASEDDRREINLILTAEGKEVSKKSAQTPASYIAMISVLEKISSEDIYTLLRIHKELLRFLQ</sequence>
<dbReference type="PRINTS" id="PR00598">
    <property type="entry name" value="HTHMARR"/>
</dbReference>
<proteinExistence type="predicted"/>
<keyword evidence="3" id="KW-0804">Transcription</keyword>
<dbReference type="Proteomes" id="UP001623660">
    <property type="component" value="Unassembled WGS sequence"/>
</dbReference>
<keyword evidence="2" id="KW-0238">DNA-binding</keyword>
<name>A0ABW8SRY3_9CLOT</name>
<evidence type="ECO:0000259" key="4">
    <source>
        <dbReference type="PROSITE" id="PS50995"/>
    </source>
</evidence>
<evidence type="ECO:0000313" key="6">
    <source>
        <dbReference type="Proteomes" id="UP001623660"/>
    </source>
</evidence>
<dbReference type="PROSITE" id="PS01117">
    <property type="entry name" value="HTH_MARR_1"/>
    <property type="match status" value="1"/>
</dbReference>
<dbReference type="PANTHER" id="PTHR42756">
    <property type="entry name" value="TRANSCRIPTIONAL REGULATOR, MARR"/>
    <property type="match status" value="1"/>
</dbReference>
<dbReference type="EMBL" id="JBJHZX010000094">
    <property type="protein sequence ID" value="MFL0198790.1"/>
    <property type="molecule type" value="Genomic_DNA"/>
</dbReference>
<keyword evidence="6" id="KW-1185">Reference proteome</keyword>
<dbReference type="Gene3D" id="1.10.10.10">
    <property type="entry name" value="Winged helix-like DNA-binding domain superfamily/Winged helix DNA-binding domain"/>
    <property type="match status" value="1"/>
</dbReference>
<keyword evidence="1" id="KW-0805">Transcription regulation</keyword>
<accession>A0ABW8SRY3</accession>
<dbReference type="Pfam" id="PF12802">
    <property type="entry name" value="MarR_2"/>
    <property type="match status" value="1"/>
</dbReference>
<organism evidence="5 6">
    <name type="scientific">Candidatus Clostridium eludens</name>
    <dbReference type="NCBI Taxonomy" id="3381663"/>
    <lineage>
        <taxon>Bacteria</taxon>
        <taxon>Bacillati</taxon>
        <taxon>Bacillota</taxon>
        <taxon>Clostridia</taxon>
        <taxon>Eubacteriales</taxon>
        <taxon>Clostridiaceae</taxon>
        <taxon>Clostridium</taxon>
    </lineage>
</organism>
<protein>
    <submittedName>
        <fullName evidence="5">MarR family winged helix-turn-helix transcriptional regulator</fullName>
    </submittedName>
</protein>
<dbReference type="InterPro" id="IPR000835">
    <property type="entry name" value="HTH_MarR-typ"/>
</dbReference>
<dbReference type="PANTHER" id="PTHR42756:SF1">
    <property type="entry name" value="TRANSCRIPTIONAL REPRESSOR OF EMRAB OPERON"/>
    <property type="match status" value="1"/>
</dbReference>
<dbReference type="SUPFAM" id="SSF46785">
    <property type="entry name" value="Winged helix' DNA-binding domain"/>
    <property type="match status" value="1"/>
</dbReference>
<evidence type="ECO:0000256" key="2">
    <source>
        <dbReference type="ARBA" id="ARBA00023125"/>
    </source>
</evidence>
<comment type="caution">
    <text evidence="5">The sequence shown here is derived from an EMBL/GenBank/DDBJ whole genome shotgun (WGS) entry which is preliminary data.</text>
</comment>
<dbReference type="InterPro" id="IPR036388">
    <property type="entry name" value="WH-like_DNA-bd_sf"/>
</dbReference>
<evidence type="ECO:0000256" key="3">
    <source>
        <dbReference type="ARBA" id="ARBA00023163"/>
    </source>
</evidence>
<evidence type="ECO:0000313" key="5">
    <source>
        <dbReference type="EMBL" id="MFL0198790.1"/>
    </source>
</evidence>
<dbReference type="InterPro" id="IPR023187">
    <property type="entry name" value="Tscrpt_reg_MarR-type_CS"/>
</dbReference>
<dbReference type="SMART" id="SM00347">
    <property type="entry name" value="HTH_MARR"/>
    <property type="match status" value="1"/>
</dbReference>
<evidence type="ECO:0000256" key="1">
    <source>
        <dbReference type="ARBA" id="ARBA00023015"/>
    </source>
</evidence>
<reference evidence="5 6" key="1">
    <citation type="submission" date="2024-11" db="EMBL/GenBank/DDBJ databases">
        <authorList>
            <person name="Heng Y.C."/>
            <person name="Lim A.C.H."/>
            <person name="Lee J.K.Y."/>
            <person name="Kittelmann S."/>
        </authorList>
    </citation>
    <scope>NUCLEOTIDE SEQUENCE [LARGE SCALE GENOMIC DNA]</scope>
    <source>
        <strain evidence="5 6">WILCCON 0269</strain>
    </source>
</reference>
<feature type="domain" description="HTH marR-type" evidence="4">
    <location>
        <begin position="11"/>
        <end position="145"/>
    </location>
</feature>